<protein>
    <submittedName>
        <fullName evidence="1">Uncharacterized protein</fullName>
    </submittedName>
</protein>
<keyword evidence="2" id="KW-1185">Reference proteome</keyword>
<proteinExistence type="predicted"/>
<dbReference type="Proteomes" id="UP000037109">
    <property type="component" value="Unassembled WGS sequence"/>
</dbReference>
<comment type="caution">
    <text evidence="1">The sequence shown here is derived from an EMBL/GenBank/DDBJ whole genome shotgun (WGS) entry which is preliminary data.</text>
</comment>
<evidence type="ECO:0000313" key="2">
    <source>
        <dbReference type="Proteomes" id="UP000037109"/>
    </source>
</evidence>
<gene>
    <name evidence="1" type="ORF">AF332_23100</name>
</gene>
<sequence>MGEVMKMGISFMSPKMFKIKESKMSVSIRITGSFFILLSPPWAKFKSVLFYAVVQTVMT</sequence>
<dbReference type="AlphaFoldDB" id="A0A0M0GHK7"/>
<dbReference type="RefSeq" id="WP_053436782.1">
    <property type="nucleotide sequence ID" value="NZ_LGUF01000007.1"/>
</dbReference>
<dbReference type="EMBL" id="LGUF01000007">
    <property type="protein sequence ID" value="KON89415.1"/>
    <property type="molecule type" value="Genomic_DNA"/>
</dbReference>
<organism evidence="1 2">
    <name type="scientific">Sporosarcina globispora</name>
    <name type="common">Bacillus globisporus</name>
    <dbReference type="NCBI Taxonomy" id="1459"/>
    <lineage>
        <taxon>Bacteria</taxon>
        <taxon>Bacillati</taxon>
        <taxon>Bacillota</taxon>
        <taxon>Bacilli</taxon>
        <taxon>Bacillales</taxon>
        <taxon>Caryophanaceae</taxon>
        <taxon>Sporosarcina</taxon>
    </lineage>
</organism>
<evidence type="ECO:0000313" key="1">
    <source>
        <dbReference type="EMBL" id="KON89415.1"/>
    </source>
</evidence>
<reference evidence="2" key="1">
    <citation type="submission" date="2015-07" db="EMBL/GenBank/DDBJ databases">
        <title>Fjat-10036 dsm4.</title>
        <authorList>
            <person name="Liu B."/>
            <person name="Wang J."/>
            <person name="Zhu Y."/>
            <person name="Liu G."/>
            <person name="Chen Q."/>
            <person name="Chen Z."/>
            <person name="Lan J."/>
            <person name="Che J."/>
            <person name="Ge C."/>
            <person name="Shi H."/>
            <person name="Pan Z."/>
            <person name="Liu X."/>
        </authorList>
    </citation>
    <scope>NUCLEOTIDE SEQUENCE [LARGE SCALE GENOMIC DNA]</scope>
    <source>
        <strain evidence="2">DSM 4</strain>
    </source>
</reference>
<accession>A0A0M0GHK7</accession>
<name>A0A0M0GHK7_SPOGL</name>